<dbReference type="GO" id="GO:0005829">
    <property type="term" value="C:cytosol"/>
    <property type="evidence" value="ECO:0007669"/>
    <property type="project" value="TreeGrafter"/>
</dbReference>
<evidence type="ECO:0000256" key="3">
    <source>
        <dbReference type="ARBA" id="ARBA00022917"/>
    </source>
</evidence>
<keyword evidence="7" id="KW-1185">Reference proteome</keyword>
<gene>
    <name evidence="6" type="ORF">BDV96DRAFT_193375</name>
</gene>
<evidence type="ECO:0000313" key="6">
    <source>
        <dbReference type="EMBL" id="KAF2110931.1"/>
    </source>
</evidence>
<dbReference type="OrthoDB" id="1045173at2759"/>
<accession>A0A6A5YXT3</accession>
<dbReference type="GO" id="GO:0000049">
    <property type="term" value="F:tRNA binding"/>
    <property type="evidence" value="ECO:0007669"/>
    <property type="project" value="TreeGrafter"/>
</dbReference>
<name>A0A6A5YXT3_9PLEO</name>
<dbReference type="GO" id="GO:0001731">
    <property type="term" value="P:formation of translation preinitiation complex"/>
    <property type="evidence" value="ECO:0007669"/>
    <property type="project" value="TreeGrafter"/>
</dbReference>
<feature type="domain" description="Initiation factor eIF2 gamma C-terminal" evidence="5">
    <location>
        <begin position="94"/>
        <end position="156"/>
    </location>
</feature>
<dbReference type="InterPro" id="IPR015256">
    <property type="entry name" value="eIF2g_C"/>
</dbReference>
<dbReference type="PANTHER" id="PTHR42854:SF3">
    <property type="entry name" value="EUKARYOTIC TRANSLATION INITIATION FACTOR 2 SUBUNIT 3-RELATED"/>
    <property type="match status" value="1"/>
</dbReference>
<organism evidence="6 7">
    <name type="scientific">Lophiotrema nucula</name>
    <dbReference type="NCBI Taxonomy" id="690887"/>
    <lineage>
        <taxon>Eukaryota</taxon>
        <taxon>Fungi</taxon>
        <taxon>Dikarya</taxon>
        <taxon>Ascomycota</taxon>
        <taxon>Pezizomycotina</taxon>
        <taxon>Dothideomycetes</taxon>
        <taxon>Pleosporomycetidae</taxon>
        <taxon>Pleosporales</taxon>
        <taxon>Lophiotremataceae</taxon>
        <taxon>Lophiotrema</taxon>
    </lineage>
</organism>
<dbReference type="EMBL" id="ML977336">
    <property type="protein sequence ID" value="KAF2110931.1"/>
    <property type="molecule type" value="Genomic_DNA"/>
</dbReference>
<evidence type="ECO:0000256" key="4">
    <source>
        <dbReference type="ARBA" id="ARBA00023134"/>
    </source>
</evidence>
<dbReference type="InterPro" id="IPR009001">
    <property type="entry name" value="Transl_elong_EF1A/Init_IF2_C"/>
</dbReference>
<dbReference type="InterPro" id="IPR050543">
    <property type="entry name" value="eIF2G"/>
</dbReference>
<keyword evidence="1" id="KW-0396">Initiation factor</keyword>
<keyword evidence="2" id="KW-0547">Nucleotide-binding</keyword>
<keyword evidence="3" id="KW-0648">Protein biosynthesis</keyword>
<sequence length="169" mass="18125">MRRLCLTFFPLTPSLDVRQCRGVTYRPLKSRVKSLMAEGNALDPAVPGGLIAVGTNIAPELCRGDGLVGQVLGARGSLPPVFIVLKVKIGGKDMKLSKNDTLLLNINSSAVRGTVKRTKDSTVKIELAVPICVDVGEEVTISRLANRERWFVGRGTVVGGKEAEKGEVE</sequence>
<proteinExistence type="predicted"/>
<evidence type="ECO:0000256" key="1">
    <source>
        <dbReference type="ARBA" id="ARBA00022540"/>
    </source>
</evidence>
<dbReference type="PANTHER" id="PTHR42854">
    <property type="entry name" value="EUKARYOTIC TRANSLATION INITIATION FACTOR 2 SUBUNIT 3 FAMILY MEMBER"/>
    <property type="match status" value="1"/>
</dbReference>
<dbReference type="Proteomes" id="UP000799770">
    <property type="component" value="Unassembled WGS sequence"/>
</dbReference>
<dbReference type="AlphaFoldDB" id="A0A6A5YXT3"/>
<dbReference type="SUPFAM" id="SSF50465">
    <property type="entry name" value="EF-Tu/eEF-1alpha/eIF2-gamma C-terminal domain"/>
    <property type="match status" value="1"/>
</dbReference>
<reference evidence="6" key="1">
    <citation type="journal article" date="2020" name="Stud. Mycol.">
        <title>101 Dothideomycetes genomes: a test case for predicting lifestyles and emergence of pathogens.</title>
        <authorList>
            <person name="Haridas S."/>
            <person name="Albert R."/>
            <person name="Binder M."/>
            <person name="Bloem J."/>
            <person name="Labutti K."/>
            <person name="Salamov A."/>
            <person name="Andreopoulos B."/>
            <person name="Baker S."/>
            <person name="Barry K."/>
            <person name="Bills G."/>
            <person name="Bluhm B."/>
            <person name="Cannon C."/>
            <person name="Castanera R."/>
            <person name="Culley D."/>
            <person name="Daum C."/>
            <person name="Ezra D."/>
            <person name="Gonzalez J."/>
            <person name="Henrissat B."/>
            <person name="Kuo A."/>
            <person name="Liang C."/>
            <person name="Lipzen A."/>
            <person name="Lutzoni F."/>
            <person name="Magnuson J."/>
            <person name="Mondo S."/>
            <person name="Nolan M."/>
            <person name="Ohm R."/>
            <person name="Pangilinan J."/>
            <person name="Park H.-J."/>
            <person name="Ramirez L."/>
            <person name="Alfaro M."/>
            <person name="Sun H."/>
            <person name="Tritt A."/>
            <person name="Yoshinaga Y."/>
            <person name="Zwiers L.-H."/>
            <person name="Turgeon B."/>
            <person name="Goodwin S."/>
            <person name="Spatafora J."/>
            <person name="Crous P."/>
            <person name="Grigoriev I."/>
        </authorList>
    </citation>
    <scope>NUCLEOTIDE SEQUENCE</scope>
    <source>
        <strain evidence="6">CBS 627.86</strain>
    </source>
</reference>
<dbReference type="Pfam" id="PF09173">
    <property type="entry name" value="eIF2_C"/>
    <property type="match status" value="1"/>
</dbReference>
<protein>
    <recommendedName>
        <fullName evidence="5">Initiation factor eIF2 gamma C-terminal domain-containing protein</fullName>
    </recommendedName>
</protein>
<dbReference type="GO" id="GO:0005525">
    <property type="term" value="F:GTP binding"/>
    <property type="evidence" value="ECO:0007669"/>
    <property type="project" value="UniProtKB-KW"/>
</dbReference>
<dbReference type="GO" id="GO:0003743">
    <property type="term" value="F:translation initiation factor activity"/>
    <property type="evidence" value="ECO:0007669"/>
    <property type="project" value="UniProtKB-KW"/>
</dbReference>
<keyword evidence="4" id="KW-0342">GTP-binding</keyword>
<dbReference type="SUPFAM" id="SSF50447">
    <property type="entry name" value="Translation proteins"/>
    <property type="match status" value="1"/>
</dbReference>
<evidence type="ECO:0000259" key="5">
    <source>
        <dbReference type="Pfam" id="PF09173"/>
    </source>
</evidence>
<evidence type="ECO:0000313" key="7">
    <source>
        <dbReference type="Proteomes" id="UP000799770"/>
    </source>
</evidence>
<evidence type="ECO:0000256" key="2">
    <source>
        <dbReference type="ARBA" id="ARBA00022741"/>
    </source>
</evidence>
<dbReference type="Gene3D" id="2.40.30.10">
    <property type="entry name" value="Translation factors"/>
    <property type="match status" value="2"/>
</dbReference>
<dbReference type="InterPro" id="IPR009000">
    <property type="entry name" value="Transl_B-barrel_sf"/>
</dbReference>